<gene>
    <name evidence="1" type="ORF">SLEP1_g59279</name>
</gene>
<evidence type="ECO:0000313" key="2">
    <source>
        <dbReference type="Proteomes" id="UP001054252"/>
    </source>
</evidence>
<evidence type="ECO:0000313" key="1">
    <source>
        <dbReference type="EMBL" id="GKV52708.1"/>
    </source>
</evidence>
<dbReference type="Gene3D" id="3.40.50.300">
    <property type="entry name" value="P-loop containing nucleotide triphosphate hydrolases"/>
    <property type="match status" value="1"/>
</dbReference>
<accession>A0AAV5MRU4</accession>
<keyword evidence="2" id="KW-1185">Reference proteome</keyword>
<proteinExistence type="predicted"/>
<dbReference type="Proteomes" id="UP001054252">
    <property type="component" value="Unassembled WGS sequence"/>
</dbReference>
<organism evidence="1 2">
    <name type="scientific">Rubroshorea leprosula</name>
    <dbReference type="NCBI Taxonomy" id="152421"/>
    <lineage>
        <taxon>Eukaryota</taxon>
        <taxon>Viridiplantae</taxon>
        <taxon>Streptophyta</taxon>
        <taxon>Embryophyta</taxon>
        <taxon>Tracheophyta</taxon>
        <taxon>Spermatophyta</taxon>
        <taxon>Magnoliopsida</taxon>
        <taxon>eudicotyledons</taxon>
        <taxon>Gunneridae</taxon>
        <taxon>Pentapetalae</taxon>
        <taxon>rosids</taxon>
        <taxon>malvids</taxon>
        <taxon>Malvales</taxon>
        <taxon>Dipterocarpaceae</taxon>
        <taxon>Rubroshorea</taxon>
    </lineage>
</organism>
<reference evidence="1 2" key="1">
    <citation type="journal article" date="2021" name="Commun. Biol.">
        <title>The genome of Shorea leprosula (Dipterocarpaceae) highlights the ecological relevance of drought in aseasonal tropical rainforests.</title>
        <authorList>
            <person name="Ng K.K.S."/>
            <person name="Kobayashi M.J."/>
            <person name="Fawcett J.A."/>
            <person name="Hatakeyama M."/>
            <person name="Paape T."/>
            <person name="Ng C.H."/>
            <person name="Ang C.C."/>
            <person name="Tnah L.H."/>
            <person name="Lee C.T."/>
            <person name="Nishiyama T."/>
            <person name="Sese J."/>
            <person name="O'Brien M.J."/>
            <person name="Copetti D."/>
            <person name="Mohd Noor M.I."/>
            <person name="Ong R.C."/>
            <person name="Putra M."/>
            <person name="Sireger I.Z."/>
            <person name="Indrioko S."/>
            <person name="Kosugi Y."/>
            <person name="Izuno A."/>
            <person name="Isagi Y."/>
            <person name="Lee S.L."/>
            <person name="Shimizu K.K."/>
        </authorList>
    </citation>
    <scope>NUCLEOTIDE SEQUENCE [LARGE SCALE GENOMIC DNA]</scope>
    <source>
        <strain evidence="1">214</strain>
    </source>
</reference>
<dbReference type="AlphaFoldDB" id="A0AAV5MRU4"/>
<comment type="caution">
    <text evidence="1">The sequence shown here is derived from an EMBL/GenBank/DDBJ whole genome shotgun (WGS) entry which is preliminary data.</text>
</comment>
<name>A0AAV5MRU4_9ROSI</name>
<protein>
    <submittedName>
        <fullName evidence="1">Uncharacterized protein</fullName>
    </submittedName>
</protein>
<dbReference type="EMBL" id="BPVZ01000819">
    <property type="protein sequence ID" value="GKV52708.1"/>
    <property type="molecule type" value="Genomic_DNA"/>
</dbReference>
<dbReference type="InterPro" id="IPR027417">
    <property type="entry name" value="P-loop_NTPase"/>
</dbReference>
<sequence length="63" mass="6924">MSGRAGCRGIDEQGICILMVDEKLEPSTAKLMLKGSADSLNGISDRWTGLMVTTCTLMRWLDF</sequence>